<protein>
    <recommendedName>
        <fullName evidence="3">DUF1552 domain-containing protein</fullName>
    </recommendedName>
</protein>
<sequence length="376" mass="41774" precursor="true">MGLIADNFFPKETGLDWTPSPYLEIIQQHRKDFTLFSGTSHPAVDGGHAAELAFLTAAAHPGAGGFKNSISLDQFAAEQIGSRTRIPSLTILVGSENRHSLSFTRSGVMIPAEKSAAAIYRRMFVQGTPQEVEARVNDLREGRSVLDFVNDSAKRMQRDLGPRDRERLDQYFTSVRDLEGQLVEAEAWEHRPKPKVSMAEPKDITENDLLVQRLQQMFGVLRLALETDSTRLITLFINPFSMVPKIDGVTHETHSITHHGNRPETLQELGLIEAAHFRVLDELLTGLKAAKEDNETLLDRTQVLFGSCMGNANAHDNHNLPVLIAGGGYKHGQHLGFDHKQNYPLPNLFVSMLQRMGLETDKFASSTGTMRGLDVA</sequence>
<reference evidence="1 2" key="1">
    <citation type="journal article" date="2011" name="J. Bacteriol.">
        <title>Genome sequence of Chthoniobacter flavus Ellin428, an aerobic heterotrophic soil bacterium.</title>
        <authorList>
            <person name="Kant R."/>
            <person name="van Passel M.W."/>
            <person name="Palva A."/>
            <person name="Lucas S."/>
            <person name="Lapidus A."/>
            <person name="Glavina Del Rio T."/>
            <person name="Dalin E."/>
            <person name="Tice H."/>
            <person name="Bruce D."/>
            <person name="Goodwin L."/>
            <person name="Pitluck S."/>
            <person name="Larimer F.W."/>
            <person name="Land M.L."/>
            <person name="Hauser L."/>
            <person name="Sangwan P."/>
            <person name="de Vos W.M."/>
            <person name="Janssen P.H."/>
            <person name="Smidt H."/>
        </authorList>
    </citation>
    <scope>NUCLEOTIDE SEQUENCE [LARGE SCALE GENOMIC DNA]</scope>
    <source>
        <strain evidence="1 2">Ellin428</strain>
    </source>
</reference>
<dbReference type="RefSeq" id="WP_006980603.1">
    <property type="nucleotide sequence ID" value="NZ_ABVL01000009.1"/>
</dbReference>
<dbReference type="Pfam" id="PF07586">
    <property type="entry name" value="HXXSHH"/>
    <property type="match status" value="1"/>
</dbReference>
<name>B4D2Z0_9BACT</name>
<evidence type="ECO:0000313" key="2">
    <source>
        <dbReference type="Proteomes" id="UP000005824"/>
    </source>
</evidence>
<dbReference type="InterPro" id="IPR011447">
    <property type="entry name" value="DUF1552"/>
</dbReference>
<dbReference type="STRING" id="497964.CfE428DRAFT_3278"/>
<dbReference type="EMBL" id="ABVL01000009">
    <property type="protein sequence ID" value="EDY19101.1"/>
    <property type="molecule type" value="Genomic_DNA"/>
</dbReference>
<comment type="caution">
    <text evidence="1">The sequence shown here is derived from an EMBL/GenBank/DDBJ whole genome shotgun (WGS) entry which is preliminary data.</text>
</comment>
<evidence type="ECO:0008006" key="3">
    <source>
        <dbReference type="Google" id="ProtNLM"/>
    </source>
</evidence>
<gene>
    <name evidence="1" type="ORF">CfE428DRAFT_3278</name>
</gene>
<dbReference type="InParanoid" id="B4D2Z0"/>
<accession>B4D2Z0</accession>
<organism evidence="1 2">
    <name type="scientific">Chthoniobacter flavus Ellin428</name>
    <dbReference type="NCBI Taxonomy" id="497964"/>
    <lineage>
        <taxon>Bacteria</taxon>
        <taxon>Pseudomonadati</taxon>
        <taxon>Verrucomicrobiota</taxon>
        <taxon>Spartobacteria</taxon>
        <taxon>Chthoniobacterales</taxon>
        <taxon>Chthoniobacteraceae</taxon>
        <taxon>Chthoniobacter</taxon>
    </lineage>
</organism>
<evidence type="ECO:0000313" key="1">
    <source>
        <dbReference type="EMBL" id="EDY19101.1"/>
    </source>
</evidence>
<dbReference type="eggNOG" id="COG2960">
    <property type="taxonomic scope" value="Bacteria"/>
</dbReference>
<dbReference type="Proteomes" id="UP000005824">
    <property type="component" value="Unassembled WGS sequence"/>
</dbReference>
<dbReference type="AlphaFoldDB" id="B4D2Z0"/>
<keyword evidence="2" id="KW-1185">Reference proteome</keyword>
<proteinExistence type="predicted"/>